<evidence type="ECO:0000313" key="1">
    <source>
        <dbReference type="EMBL" id="QHT17248.1"/>
    </source>
</evidence>
<name>A0A6C0DJY8_9ZZZZ</name>
<organism evidence="1">
    <name type="scientific">viral metagenome</name>
    <dbReference type="NCBI Taxonomy" id="1070528"/>
    <lineage>
        <taxon>unclassified sequences</taxon>
        <taxon>metagenomes</taxon>
        <taxon>organismal metagenomes</taxon>
    </lineage>
</organism>
<sequence length="150" mass="17716">MNTKNPETETELSIITTHYVYPTKLKMFYNTNATYRNCLRTLFKMNPKNFPKFDVDLDDETRDENEYDVDSASVAMDSILHDITKNSLFLYVLDKAAARMFSTDREIGLTILFSYDYLDIFHECLVLFYTNENEFTDTTECYVELLKRLT</sequence>
<dbReference type="AlphaFoldDB" id="A0A6C0DJY8"/>
<accession>A0A6C0DJY8</accession>
<proteinExistence type="predicted"/>
<reference evidence="1" key="1">
    <citation type="journal article" date="2020" name="Nature">
        <title>Giant virus diversity and host interactions through global metagenomics.</title>
        <authorList>
            <person name="Schulz F."/>
            <person name="Roux S."/>
            <person name="Paez-Espino D."/>
            <person name="Jungbluth S."/>
            <person name="Walsh D.A."/>
            <person name="Denef V.J."/>
            <person name="McMahon K.D."/>
            <person name="Konstantinidis K.T."/>
            <person name="Eloe-Fadrosh E.A."/>
            <person name="Kyrpides N.C."/>
            <person name="Woyke T."/>
        </authorList>
    </citation>
    <scope>NUCLEOTIDE SEQUENCE</scope>
    <source>
        <strain evidence="1">GVMAG-M-3300023174-24</strain>
    </source>
</reference>
<dbReference type="EMBL" id="MN739632">
    <property type="protein sequence ID" value="QHT17248.1"/>
    <property type="molecule type" value="Genomic_DNA"/>
</dbReference>
<protein>
    <submittedName>
        <fullName evidence="1">Uncharacterized protein</fullName>
    </submittedName>
</protein>